<dbReference type="PROSITE" id="PS50097">
    <property type="entry name" value="BTB"/>
    <property type="match status" value="1"/>
</dbReference>
<dbReference type="InterPro" id="IPR011333">
    <property type="entry name" value="SKP1/BTB/POZ_sf"/>
</dbReference>
<dbReference type="InterPro" id="IPR013087">
    <property type="entry name" value="Znf_C2H2_type"/>
</dbReference>
<dbReference type="GO" id="GO:0008270">
    <property type="term" value="F:zinc ion binding"/>
    <property type="evidence" value="ECO:0007669"/>
    <property type="project" value="UniProtKB-KW"/>
</dbReference>
<dbReference type="Pfam" id="PF00651">
    <property type="entry name" value="BTB"/>
    <property type="match status" value="1"/>
</dbReference>
<dbReference type="EMBL" id="GAKP01002620">
    <property type="protein sequence ID" value="JAC56332.1"/>
    <property type="molecule type" value="Transcribed_RNA"/>
</dbReference>
<evidence type="ECO:0000256" key="1">
    <source>
        <dbReference type="ARBA" id="ARBA00004123"/>
    </source>
</evidence>
<proteinExistence type="predicted"/>
<dbReference type="PANTHER" id="PTHR23110">
    <property type="entry name" value="BTB DOMAIN TRANSCRIPTION FACTOR"/>
    <property type="match status" value="1"/>
</dbReference>
<dbReference type="SMART" id="SM00355">
    <property type="entry name" value="ZnF_C2H2"/>
    <property type="match status" value="2"/>
</dbReference>
<dbReference type="Proteomes" id="UP001652620">
    <property type="component" value="Chromosome 1"/>
</dbReference>
<dbReference type="PANTHER" id="PTHR23110:SF98">
    <property type="entry name" value="PRE-LOLA-G, ISOFORM C-RELATED"/>
    <property type="match status" value="1"/>
</dbReference>
<dbReference type="SUPFAM" id="SSF54695">
    <property type="entry name" value="POZ domain"/>
    <property type="match status" value="1"/>
</dbReference>
<keyword evidence="3" id="KW-0863">Zinc-finger</keyword>
<sequence>MSSVSQNLIPVEKKEQISLSQKLTIHEQHHQLYALKWSEFQSSIVNCFQRLRDEEDFVDVTISCDQRSFAAHRVVLSACSPYFRKLLKSNPCKHPIIILRDVYSEHMECLLSFMYNGEVNIRQDQLQDFLKTAQMLQIRGLTDVSDNYCPPEFKLSEKQPLDNSIVSSKAYKKDSEKDDCNTEYIEKSSNSSKYKLFSDRPITSALMTSFNNNSIIPSLIKETQSAASSLQRETTDPYRNRKTLLTPPPQKRIKSADLFRAQHGINSERALSEAEFPAILQHQISRERRHLFNDCDRAIEANETTIGSSIEEKTALNFQRTDIQSTQEESADDDSKCSSEYPLDRVGTQQETNDSVDNLRPTMTNTFSGIPKSLEQQGLLNKNEFGSQRSVEMRVRATDPRPCPKCGKIYRSAHTLRTHLEDKHTVCPGYRCVLCGTVAKSRNSLHSHMSRQHRGISTKDLPVLPMPCAFDPVLASRLLTKAGVKISPDDLRDHGSPANTTSIRGIDYSYNTQQNTETYETNIESDDDPEDLTACRLNLNSSSAEYNSKQENVLDIGHKNRSISHIRNDAAIAAAAAALSAQKELPSGQSTANQNLLDLHLLQFLTENTFGMGISQEHTTAATLHAAKIVQLNALGHKFDSLSPALTQSHCDLLKESIANDSFDNKRCATAIFSTEPILRQHLASDTSLSDNVPTFSSLVGKEPHSSDFEKNLNENQPTEDAHNLKEKKYHDADNDEHKARNNFNEKELV</sequence>
<dbReference type="AlphaFoldDB" id="A0A034WPS2"/>
<keyword evidence="3" id="KW-0479">Metal-binding</keyword>
<protein>
    <submittedName>
        <fullName evidence="7 9">Protein abrupt</fullName>
    </submittedName>
</protein>
<feature type="compositionally biased region" description="Basic and acidic residues" evidence="4">
    <location>
        <begin position="702"/>
        <end position="713"/>
    </location>
</feature>
<dbReference type="GO" id="GO:0003006">
    <property type="term" value="P:developmental process involved in reproduction"/>
    <property type="evidence" value="ECO:0007669"/>
    <property type="project" value="UniProtKB-ARBA"/>
</dbReference>
<feature type="domain" description="BTB" evidence="5">
    <location>
        <begin position="58"/>
        <end position="123"/>
    </location>
</feature>
<feature type="compositionally biased region" description="Polar residues" evidence="4">
    <location>
        <begin position="317"/>
        <end position="328"/>
    </location>
</feature>
<gene>
    <name evidence="7" type="primary">ABRU</name>
    <name evidence="9" type="synonym">LOC105222374</name>
</gene>
<keyword evidence="2" id="KW-0539">Nucleus</keyword>
<dbReference type="Gene3D" id="3.30.160.60">
    <property type="entry name" value="Classic Zinc Finger"/>
    <property type="match status" value="1"/>
</dbReference>
<feature type="domain" description="C2H2-type" evidence="6">
    <location>
        <begin position="430"/>
        <end position="458"/>
    </location>
</feature>
<reference evidence="7" key="1">
    <citation type="journal article" date="2014" name="BMC Genomics">
        <title>Characterizing the developmental transcriptome of the oriental fruit fly, Bactrocera dorsalis (Diptera: Tephritidae) through comparative genomic analysis with Drosophila melanogaster utilizing modENCODE datasets.</title>
        <authorList>
            <person name="Geib S.M."/>
            <person name="Calla B."/>
            <person name="Hall B."/>
            <person name="Hou S."/>
            <person name="Manoukis N.C."/>
        </authorList>
    </citation>
    <scope>NUCLEOTIDE SEQUENCE</scope>
    <source>
        <strain evidence="7">Punador</strain>
    </source>
</reference>
<dbReference type="GO" id="GO:0048468">
    <property type="term" value="P:cell development"/>
    <property type="evidence" value="ECO:0007669"/>
    <property type="project" value="UniProtKB-ARBA"/>
</dbReference>
<dbReference type="Gene3D" id="3.30.710.10">
    <property type="entry name" value="Potassium Channel Kv1.1, Chain A"/>
    <property type="match status" value="1"/>
</dbReference>
<feature type="compositionally biased region" description="Polar residues" evidence="4">
    <location>
        <begin position="347"/>
        <end position="360"/>
    </location>
</feature>
<feature type="region of interest" description="Disordered" evidence="4">
    <location>
        <begin position="695"/>
        <end position="750"/>
    </location>
</feature>
<evidence type="ECO:0000313" key="8">
    <source>
        <dbReference type="Proteomes" id="UP001652620"/>
    </source>
</evidence>
<dbReference type="GO" id="GO:0048513">
    <property type="term" value="P:animal organ development"/>
    <property type="evidence" value="ECO:0007669"/>
    <property type="project" value="UniProtKB-ARBA"/>
</dbReference>
<dbReference type="SMART" id="SM00225">
    <property type="entry name" value="BTB"/>
    <property type="match status" value="1"/>
</dbReference>
<feature type="region of interest" description="Disordered" evidence="4">
    <location>
        <begin position="230"/>
        <end position="249"/>
    </location>
</feature>
<dbReference type="InterPro" id="IPR051095">
    <property type="entry name" value="Dros_DevTransReg"/>
</dbReference>
<dbReference type="RefSeq" id="XP_049318383.1">
    <property type="nucleotide sequence ID" value="XM_049462426.1"/>
</dbReference>
<dbReference type="PROSITE" id="PS50157">
    <property type="entry name" value="ZINC_FINGER_C2H2_2"/>
    <property type="match status" value="2"/>
</dbReference>
<feature type="region of interest" description="Disordered" evidence="4">
    <location>
        <begin position="317"/>
        <end position="360"/>
    </location>
</feature>
<dbReference type="GO" id="GO:0006357">
    <property type="term" value="P:regulation of transcription by RNA polymerase II"/>
    <property type="evidence" value="ECO:0007669"/>
    <property type="project" value="TreeGrafter"/>
</dbReference>
<organism evidence="7">
    <name type="scientific">Bactrocera dorsalis</name>
    <name type="common">Oriental fruit fly</name>
    <name type="synonym">Dacus dorsalis</name>
    <dbReference type="NCBI Taxonomy" id="27457"/>
    <lineage>
        <taxon>Eukaryota</taxon>
        <taxon>Metazoa</taxon>
        <taxon>Ecdysozoa</taxon>
        <taxon>Arthropoda</taxon>
        <taxon>Hexapoda</taxon>
        <taxon>Insecta</taxon>
        <taxon>Pterygota</taxon>
        <taxon>Neoptera</taxon>
        <taxon>Endopterygota</taxon>
        <taxon>Diptera</taxon>
        <taxon>Brachycera</taxon>
        <taxon>Muscomorpha</taxon>
        <taxon>Tephritoidea</taxon>
        <taxon>Tephritidae</taxon>
        <taxon>Bactrocera</taxon>
        <taxon>Bactrocera</taxon>
    </lineage>
</organism>
<dbReference type="OrthoDB" id="10261408at2759"/>
<evidence type="ECO:0000313" key="9">
    <source>
        <dbReference type="RefSeq" id="XP_049318383.1"/>
    </source>
</evidence>
<dbReference type="Pfam" id="PF00096">
    <property type="entry name" value="zf-C2H2"/>
    <property type="match status" value="1"/>
</dbReference>
<feature type="compositionally biased region" description="Basic and acidic residues" evidence="4">
    <location>
        <begin position="720"/>
        <end position="750"/>
    </location>
</feature>
<reference evidence="8 9" key="2">
    <citation type="submission" date="2025-05" db="UniProtKB">
        <authorList>
            <consortium name="RefSeq"/>
        </authorList>
    </citation>
    <scope>NUCLEOTIDE SEQUENCE [LARGE SCALE GENOMIC DNA]</scope>
    <source>
        <tissue evidence="9">Adult</tissue>
    </source>
</reference>
<comment type="subcellular location">
    <subcellularLocation>
        <location evidence="1">Nucleus</location>
    </subcellularLocation>
</comment>
<feature type="domain" description="C2H2-type" evidence="6">
    <location>
        <begin position="401"/>
        <end position="425"/>
    </location>
</feature>
<dbReference type="PROSITE" id="PS00028">
    <property type="entry name" value="ZINC_FINGER_C2H2_1"/>
    <property type="match status" value="1"/>
</dbReference>
<evidence type="ECO:0000256" key="4">
    <source>
        <dbReference type="SAM" id="MobiDB-lite"/>
    </source>
</evidence>
<evidence type="ECO:0000256" key="3">
    <source>
        <dbReference type="PROSITE-ProRule" id="PRU00042"/>
    </source>
</evidence>
<dbReference type="CDD" id="cd18315">
    <property type="entry name" value="BTB_POZ_BAB-like"/>
    <property type="match status" value="1"/>
</dbReference>
<keyword evidence="8" id="KW-1185">Reference proteome</keyword>
<evidence type="ECO:0000259" key="5">
    <source>
        <dbReference type="PROSITE" id="PS50097"/>
    </source>
</evidence>
<name>A0A034WPS2_BACDO</name>
<accession>A0A034WPS2</accession>
<evidence type="ECO:0000313" key="7">
    <source>
        <dbReference type="EMBL" id="JAC56332.1"/>
    </source>
</evidence>
<evidence type="ECO:0000256" key="2">
    <source>
        <dbReference type="ARBA" id="ARBA00023242"/>
    </source>
</evidence>
<evidence type="ECO:0000259" key="6">
    <source>
        <dbReference type="PROSITE" id="PS50157"/>
    </source>
</evidence>
<dbReference type="InterPro" id="IPR000210">
    <property type="entry name" value="BTB/POZ_dom"/>
</dbReference>
<keyword evidence="3" id="KW-0862">Zinc</keyword>
<dbReference type="GO" id="GO:0005634">
    <property type="term" value="C:nucleus"/>
    <property type="evidence" value="ECO:0007669"/>
    <property type="project" value="UniProtKB-SubCell"/>
</dbReference>